<protein>
    <submittedName>
        <fullName evidence="2">Uncharacterized protein</fullName>
    </submittedName>
</protein>
<accession>E3KLY6</accession>
<dbReference type="Proteomes" id="UP000008783">
    <property type="component" value="Unassembled WGS sequence"/>
</dbReference>
<reference evidence="3" key="2">
    <citation type="journal article" date="2011" name="Proc. Natl. Acad. Sci. U.S.A.">
        <title>Obligate biotrophy features unraveled by the genomic analysis of rust fungi.</title>
        <authorList>
            <person name="Duplessis S."/>
            <person name="Cuomo C.A."/>
            <person name="Lin Y.-C."/>
            <person name="Aerts A."/>
            <person name="Tisserant E."/>
            <person name="Veneault-Fourrey C."/>
            <person name="Joly D.L."/>
            <person name="Hacquard S."/>
            <person name="Amselem J."/>
            <person name="Cantarel B.L."/>
            <person name="Chiu R."/>
            <person name="Coutinho P.M."/>
            <person name="Feau N."/>
            <person name="Field M."/>
            <person name="Frey P."/>
            <person name="Gelhaye E."/>
            <person name="Goldberg J."/>
            <person name="Grabherr M.G."/>
            <person name="Kodira C.D."/>
            <person name="Kohler A."/>
            <person name="Kuees U."/>
            <person name="Lindquist E.A."/>
            <person name="Lucas S.M."/>
            <person name="Mago R."/>
            <person name="Mauceli E."/>
            <person name="Morin E."/>
            <person name="Murat C."/>
            <person name="Pangilinan J.L."/>
            <person name="Park R."/>
            <person name="Pearson M."/>
            <person name="Quesneville H."/>
            <person name="Rouhier N."/>
            <person name="Sakthikumar S."/>
            <person name="Salamov A.A."/>
            <person name="Schmutz J."/>
            <person name="Selles B."/>
            <person name="Shapiro H."/>
            <person name="Tanguay P."/>
            <person name="Tuskan G.A."/>
            <person name="Henrissat B."/>
            <person name="Van de Peer Y."/>
            <person name="Rouze P."/>
            <person name="Ellis J.G."/>
            <person name="Dodds P.N."/>
            <person name="Schein J.E."/>
            <person name="Zhong S."/>
            <person name="Hamelin R.C."/>
            <person name="Grigoriev I.V."/>
            <person name="Szabo L.J."/>
            <person name="Martin F."/>
        </authorList>
    </citation>
    <scope>NUCLEOTIDE SEQUENCE [LARGE SCALE GENOMIC DNA]</scope>
    <source>
        <strain evidence="3">CRL 75-36-700-3 / race SCCL</strain>
    </source>
</reference>
<sequence>MWTPGGWLSGRIKAGELWSSTKFAGCTSTSKTKMSAQILDFHHSTGPAPAYAIESDSEEDEWADEPRQDAEEGRSGTKPNGEGVERPLEWQPTVPERLEFPGESGLLVLVGDAGLLVGSGLPEHLRSPSQSTIQLDQSLLLFQPARFALTPRHVPLHLQSALAHKLLADIRPPSLTIISTYQAPTYIPAAEHFPIRYLASSVSDPSSTLPHSLETMGCQHFQVPNLIKGFEAALMIQANILQIDSKMILLPAISIPHDDKSSTSIPVGQYDFSSASTGIDGPESAGLPASLLGLDDPAVRRTLGAVIDDVHLKHLRPTHGMDQHVTQAHWRFPLALEPALKDAFRKQLNLDQQLKPKPHPSAMRDHEIGLMYM</sequence>
<dbReference type="STRING" id="418459.E3KLY6"/>
<dbReference type="InParanoid" id="E3KLY6"/>
<dbReference type="KEGG" id="pgr:PGTG_11504"/>
<evidence type="ECO:0000256" key="1">
    <source>
        <dbReference type="SAM" id="MobiDB-lite"/>
    </source>
</evidence>
<dbReference type="OrthoDB" id="2499509at2759"/>
<organism evidence="2 3">
    <name type="scientific">Puccinia graminis f. sp. tritici (strain CRL 75-36-700-3 / race SCCL)</name>
    <name type="common">Black stem rust fungus</name>
    <dbReference type="NCBI Taxonomy" id="418459"/>
    <lineage>
        <taxon>Eukaryota</taxon>
        <taxon>Fungi</taxon>
        <taxon>Dikarya</taxon>
        <taxon>Basidiomycota</taxon>
        <taxon>Pucciniomycotina</taxon>
        <taxon>Pucciniomycetes</taxon>
        <taxon>Pucciniales</taxon>
        <taxon>Pucciniaceae</taxon>
        <taxon>Puccinia</taxon>
    </lineage>
</organism>
<dbReference type="OMA" id="HETHAHW"/>
<dbReference type="HOGENOM" id="CLU_744217_0_0_1"/>
<feature type="compositionally biased region" description="Basic and acidic residues" evidence="1">
    <location>
        <begin position="64"/>
        <end position="75"/>
    </location>
</feature>
<dbReference type="EMBL" id="DS178294">
    <property type="protein sequence ID" value="EFP85335.1"/>
    <property type="molecule type" value="Genomic_DNA"/>
</dbReference>
<keyword evidence="3" id="KW-1185">Reference proteome</keyword>
<reference key="1">
    <citation type="submission" date="2007-01" db="EMBL/GenBank/DDBJ databases">
        <title>The Genome Sequence of Puccinia graminis f. sp. tritici Strain CRL 75-36-700-3.</title>
        <authorList>
            <consortium name="The Broad Institute Genome Sequencing Platform"/>
            <person name="Birren B."/>
            <person name="Lander E."/>
            <person name="Galagan J."/>
            <person name="Nusbaum C."/>
            <person name="Devon K."/>
            <person name="Cuomo C."/>
            <person name="Jaffe D."/>
            <person name="Butler J."/>
            <person name="Alvarez P."/>
            <person name="Gnerre S."/>
            <person name="Grabherr M."/>
            <person name="Mauceli E."/>
            <person name="Brockman W."/>
            <person name="Young S."/>
            <person name="LaButti K."/>
            <person name="Sykes S."/>
            <person name="DeCaprio D."/>
            <person name="Crawford M."/>
            <person name="Koehrsen M."/>
            <person name="Engels R."/>
            <person name="Montgomery P."/>
            <person name="Pearson M."/>
            <person name="Howarth C."/>
            <person name="Larson L."/>
            <person name="White J."/>
            <person name="Zeng Q."/>
            <person name="Kodira C."/>
            <person name="Yandava C."/>
            <person name="Alvarado L."/>
            <person name="O'Leary S."/>
            <person name="Szabo L."/>
            <person name="Dean R."/>
            <person name="Schein J."/>
        </authorList>
    </citation>
    <scope>NUCLEOTIDE SEQUENCE</scope>
    <source>
        <strain>CRL 75-36-700-3</strain>
    </source>
</reference>
<dbReference type="RefSeq" id="XP_003329754.1">
    <property type="nucleotide sequence ID" value="XM_003329706.2"/>
</dbReference>
<name>E3KLY6_PUCGT</name>
<proteinExistence type="predicted"/>
<feature type="region of interest" description="Disordered" evidence="1">
    <location>
        <begin position="47"/>
        <end position="93"/>
    </location>
</feature>
<dbReference type="AlphaFoldDB" id="E3KLY6"/>
<gene>
    <name evidence="2" type="ORF">PGTG_11504</name>
</gene>
<dbReference type="GeneID" id="10543878"/>
<evidence type="ECO:0000313" key="3">
    <source>
        <dbReference type="Proteomes" id="UP000008783"/>
    </source>
</evidence>
<dbReference type="VEuPathDB" id="FungiDB:PGTG_11504"/>
<evidence type="ECO:0000313" key="2">
    <source>
        <dbReference type="EMBL" id="EFP85335.1"/>
    </source>
</evidence>